<evidence type="ECO:0000313" key="2">
    <source>
        <dbReference type="Proteomes" id="UP000703269"/>
    </source>
</evidence>
<organism evidence="1 2">
    <name type="scientific">Phanerochaete sordida</name>
    <dbReference type="NCBI Taxonomy" id="48140"/>
    <lineage>
        <taxon>Eukaryota</taxon>
        <taxon>Fungi</taxon>
        <taxon>Dikarya</taxon>
        <taxon>Basidiomycota</taxon>
        <taxon>Agaricomycotina</taxon>
        <taxon>Agaricomycetes</taxon>
        <taxon>Polyporales</taxon>
        <taxon>Phanerochaetaceae</taxon>
        <taxon>Phanerochaete</taxon>
    </lineage>
</organism>
<dbReference type="AlphaFoldDB" id="A0A9P3LKL6"/>
<dbReference type="Proteomes" id="UP000703269">
    <property type="component" value="Unassembled WGS sequence"/>
</dbReference>
<name>A0A9P3LKL6_9APHY</name>
<comment type="caution">
    <text evidence="1">The sequence shown here is derived from an EMBL/GenBank/DDBJ whole genome shotgun (WGS) entry which is preliminary data.</text>
</comment>
<keyword evidence="2" id="KW-1185">Reference proteome</keyword>
<gene>
    <name evidence="1" type="ORF">PsYK624_148860</name>
</gene>
<proteinExistence type="predicted"/>
<dbReference type="SUPFAM" id="SSF52047">
    <property type="entry name" value="RNI-like"/>
    <property type="match status" value="1"/>
</dbReference>
<dbReference type="EMBL" id="BPQB01000092">
    <property type="protein sequence ID" value="GJE98651.1"/>
    <property type="molecule type" value="Genomic_DNA"/>
</dbReference>
<accession>A0A9P3LKL6</accession>
<sequence>MKRQGKSLASFAEFVRRSPHVQRHARSLRLRTSPLDVRDELDQPVDAATVLGLLGILPRVTVLHLEDITLARTTPSTPLPPAPPLEHLTLSSCQGLKRASASCILQTLQHFHHISRLRLTHLYEECPWLARSAPVLAQLQLSVHTFELERTKFIGDTVLSFLAASAAGPATVRATLPTDVTTAPRLRRFVKALGPRLAHLEYSLRIRDVPCPTTLLLAGIDPTPADHVVGAALDLGAASGLRTLRLALSLARAKLIPDLVRTATPTLASCRALRGAPFALVLVAPLGEVLEELAFLEEDAREAFKRLEDVLVDLVGRERVERVVFELEVWPAVDDGEVGDKVGRAEELVRAIFPRLDASDGLRVVQNARTEAPRVNVFWGGRYDVPW</sequence>
<reference evidence="1 2" key="1">
    <citation type="submission" date="2021-08" db="EMBL/GenBank/DDBJ databases">
        <title>Draft Genome Sequence of Phanerochaete sordida strain YK-624.</title>
        <authorList>
            <person name="Mori T."/>
            <person name="Dohra H."/>
            <person name="Suzuki T."/>
            <person name="Kawagishi H."/>
            <person name="Hirai H."/>
        </authorList>
    </citation>
    <scope>NUCLEOTIDE SEQUENCE [LARGE SCALE GENOMIC DNA]</scope>
    <source>
        <strain evidence="1 2">YK-624</strain>
    </source>
</reference>
<evidence type="ECO:0000313" key="1">
    <source>
        <dbReference type="EMBL" id="GJE98651.1"/>
    </source>
</evidence>
<protein>
    <submittedName>
        <fullName evidence="1">Uncharacterized protein</fullName>
    </submittedName>
</protein>